<accession>A0A165PLS9</accession>
<keyword evidence="2" id="KW-1185">Reference proteome</keyword>
<dbReference type="OrthoDB" id="2266637at2759"/>
<dbReference type="AlphaFoldDB" id="A0A165PLS9"/>
<dbReference type="STRING" id="1314782.A0A165PLS9"/>
<dbReference type="Proteomes" id="UP000076761">
    <property type="component" value="Unassembled WGS sequence"/>
</dbReference>
<evidence type="ECO:0000313" key="2">
    <source>
        <dbReference type="Proteomes" id="UP000076761"/>
    </source>
</evidence>
<organism evidence="1 2">
    <name type="scientific">Neolentinus lepideus HHB14362 ss-1</name>
    <dbReference type="NCBI Taxonomy" id="1314782"/>
    <lineage>
        <taxon>Eukaryota</taxon>
        <taxon>Fungi</taxon>
        <taxon>Dikarya</taxon>
        <taxon>Basidiomycota</taxon>
        <taxon>Agaricomycotina</taxon>
        <taxon>Agaricomycetes</taxon>
        <taxon>Gloeophyllales</taxon>
        <taxon>Gloeophyllaceae</taxon>
        <taxon>Neolentinus</taxon>
    </lineage>
</organism>
<name>A0A165PLS9_9AGAM</name>
<dbReference type="InterPro" id="IPR036397">
    <property type="entry name" value="RNaseH_sf"/>
</dbReference>
<dbReference type="InParanoid" id="A0A165PLS9"/>
<evidence type="ECO:0008006" key="3">
    <source>
        <dbReference type="Google" id="ProtNLM"/>
    </source>
</evidence>
<dbReference type="EMBL" id="KV425609">
    <property type="protein sequence ID" value="KZT21220.1"/>
    <property type="molecule type" value="Genomic_DNA"/>
</dbReference>
<proteinExistence type="predicted"/>
<protein>
    <recommendedName>
        <fullName evidence="3">Tc1-like transposase DDE domain-containing protein</fullName>
    </recommendedName>
</protein>
<dbReference type="Gene3D" id="3.30.420.10">
    <property type="entry name" value="Ribonuclease H-like superfamily/Ribonuclease H"/>
    <property type="match status" value="1"/>
</dbReference>
<reference evidence="1 2" key="1">
    <citation type="journal article" date="2016" name="Mol. Biol. Evol.">
        <title>Comparative Genomics of Early-Diverging Mushroom-Forming Fungi Provides Insights into the Origins of Lignocellulose Decay Capabilities.</title>
        <authorList>
            <person name="Nagy L.G."/>
            <person name="Riley R."/>
            <person name="Tritt A."/>
            <person name="Adam C."/>
            <person name="Daum C."/>
            <person name="Floudas D."/>
            <person name="Sun H."/>
            <person name="Yadav J.S."/>
            <person name="Pangilinan J."/>
            <person name="Larsson K.H."/>
            <person name="Matsuura K."/>
            <person name="Barry K."/>
            <person name="Labutti K."/>
            <person name="Kuo R."/>
            <person name="Ohm R.A."/>
            <person name="Bhattacharya S.S."/>
            <person name="Shirouzu T."/>
            <person name="Yoshinaga Y."/>
            <person name="Martin F.M."/>
            <person name="Grigoriev I.V."/>
            <person name="Hibbett D.S."/>
        </authorList>
    </citation>
    <scope>NUCLEOTIDE SEQUENCE [LARGE SCALE GENOMIC DNA]</scope>
    <source>
        <strain evidence="1 2">HHB14362 ss-1</strain>
    </source>
</reference>
<dbReference type="GO" id="GO:0003676">
    <property type="term" value="F:nucleic acid binding"/>
    <property type="evidence" value="ECO:0007669"/>
    <property type="project" value="InterPro"/>
</dbReference>
<evidence type="ECO:0000313" key="1">
    <source>
        <dbReference type="EMBL" id="KZT21220.1"/>
    </source>
</evidence>
<gene>
    <name evidence="1" type="ORF">NEOLEDRAFT_1073828</name>
</gene>
<sequence>MFLPPYSPDLNPIEEAFAFIKSYLRCHGKAFWSAVEAGGKERPYMFLYEALDQITLDMVKGWISHSGYM</sequence>